<evidence type="ECO:0000313" key="12">
    <source>
        <dbReference type="EMBL" id="KAG8460200.1"/>
    </source>
</evidence>
<evidence type="ECO:0000256" key="5">
    <source>
        <dbReference type="ARBA" id="ARBA00022737"/>
    </source>
</evidence>
<gene>
    <name evidence="12" type="ORF">KFE25_004448</name>
</gene>
<dbReference type="PANTHER" id="PTHR45624">
    <property type="entry name" value="MITOCHONDRIAL BASIC AMINO ACIDS TRANSPORTER-RELATED"/>
    <property type="match status" value="1"/>
</dbReference>
<dbReference type="Gene3D" id="1.50.40.10">
    <property type="entry name" value="Mitochondrial carrier domain"/>
    <property type="match status" value="1"/>
</dbReference>
<keyword evidence="6" id="KW-1133">Transmembrane helix</keyword>
<evidence type="ECO:0000256" key="11">
    <source>
        <dbReference type="SAM" id="MobiDB-lite"/>
    </source>
</evidence>
<feature type="repeat" description="Solcar" evidence="9">
    <location>
        <begin position="334"/>
        <end position="421"/>
    </location>
</feature>
<dbReference type="Proteomes" id="UP000751190">
    <property type="component" value="Unassembled WGS sequence"/>
</dbReference>
<dbReference type="PANTHER" id="PTHR45624:SF53">
    <property type="entry name" value="MITOCHONDRIAL CARRIER PROTEIN"/>
    <property type="match status" value="1"/>
</dbReference>
<feature type="compositionally biased region" description="Low complexity" evidence="11">
    <location>
        <begin position="324"/>
        <end position="336"/>
    </location>
</feature>
<comment type="subcellular location">
    <subcellularLocation>
        <location evidence="1">Mitochondrion membrane</location>
        <topology evidence="1">Multi-pass membrane protein</topology>
    </subcellularLocation>
</comment>
<dbReference type="AlphaFoldDB" id="A0A8J5XBG1"/>
<dbReference type="InterPro" id="IPR023395">
    <property type="entry name" value="MCP_dom_sf"/>
</dbReference>
<dbReference type="InterPro" id="IPR050567">
    <property type="entry name" value="Mitochondrial_Carrier"/>
</dbReference>
<evidence type="ECO:0000313" key="13">
    <source>
        <dbReference type="Proteomes" id="UP000751190"/>
    </source>
</evidence>
<comment type="similarity">
    <text evidence="2 10">Belongs to the mitochondrial carrier (TC 2.A.29) family.</text>
</comment>
<dbReference type="GO" id="GO:0022857">
    <property type="term" value="F:transmembrane transporter activity"/>
    <property type="evidence" value="ECO:0007669"/>
    <property type="project" value="TreeGrafter"/>
</dbReference>
<keyword evidence="5" id="KW-0677">Repeat</keyword>
<organism evidence="12 13">
    <name type="scientific">Diacronema lutheri</name>
    <name type="common">Unicellular marine alga</name>
    <name type="synonym">Monochrysis lutheri</name>
    <dbReference type="NCBI Taxonomy" id="2081491"/>
    <lineage>
        <taxon>Eukaryota</taxon>
        <taxon>Haptista</taxon>
        <taxon>Haptophyta</taxon>
        <taxon>Pavlovophyceae</taxon>
        <taxon>Pavlovales</taxon>
        <taxon>Pavlovaceae</taxon>
        <taxon>Diacronema</taxon>
    </lineage>
</organism>
<dbReference type="EMBL" id="JAGTXO010000034">
    <property type="protein sequence ID" value="KAG8460200.1"/>
    <property type="molecule type" value="Genomic_DNA"/>
</dbReference>
<reference evidence="12" key="1">
    <citation type="submission" date="2021-05" db="EMBL/GenBank/DDBJ databases">
        <title>The genome of the haptophyte Pavlova lutheri (Diacronema luteri, Pavlovales) - a model for lipid biosynthesis in eukaryotic algae.</title>
        <authorList>
            <person name="Hulatt C.J."/>
            <person name="Posewitz M.C."/>
        </authorList>
    </citation>
    <scope>NUCLEOTIDE SEQUENCE</scope>
    <source>
        <strain evidence="12">NIVA-4/92</strain>
    </source>
</reference>
<dbReference type="Pfam" id="PF00153">
    <property type="entry name" value="Mito_carr"/>
    <property type="match status" value="1"/>
</dbReference>
<keyword evidence="3 10" id="KW-0813">Transport</keyword>
<evidence type="ECO:0000256" key="10">
    <source>
        <dbReference type="RuleBase" id="RU000488"/>
    </source>
</evidence>
<keyword evidence="8 9" id="KW-0472">Membrane</keyword>
<evidence type="ECO:0000256" key="8">
    <source>
        <dbReference type="ARBA" id="ARBA00023136"/>
    </source>
</evidence>
<evidence type="ECO:0000256" key="2">
    <source>
        <dbReference type="ARBA" id="ARBA00006375"/>
    </source>
</evidence>
<feature type="compositionally biased region" description="Pro residues" evidence="11">
    <location>
        <begin position="142"/>
        <end position="154"/>
    </location>
</feature>
<protein>
    <recommendedName>
        <fullName evidence="14">Mitochondrial carrier protein</fullName>
    </recommendedName>
</protein>
<evidence type="ECO:0000256" key="4">
    <source>
        <dbReference type="ARBA" id="ARBA00022692"/>
    </source>
</evidence>
<evidence type="ECO:0000256" key="9">
    <source>
        <dbReference type="PROSITE-ProRule" id="PRU00282"/>
    </source>
</evidence>
<dbReference type="InterPro" id="IPR018108">
    <property type="entry name" value="MCP_transmembrane"/>
</dbReference>
<evidence type="ECO:0008006" key="14">
    <source>
        <dbReference type="Google" id="ProtNLM"/>
    </source>
</evidence>
<evidence type="ECO:0000256" key="3">
    <source>
        <dbReference type="ARBA" id="ARBA00022448"/>
    </source>
</evidence>
<dbReference type="OrthoDB" id="44467at2759"/>
<dbReference type="GO" id="GO:0031966">
    <property type="term" value="C:mitochondrial membrane"/>
    <property type="evidence" value="ECO:0007669"/>
    <property type="project" value="UniProtKB-SubCell"/>
</dbReference>
<sequence>MSERLSAEENVAIAAASAVITTLTLQPTLYWKTAAAHRLPFSLNPAVVYRGTGASLANEVVQMGMQFFVTGVAKRAFAARADGAAPPASADPATDNPAPAPIACVAPLELPVAGIGSTSAALPPSRLIAQRASERLERAEHTPPPPPCSPPPCAPPARASPIATIGAAMLGGALTAVVACPIELVMIQQQMHGTRGFQTIAHIVAARPLHPPPAARALAAAAAAAASAARSVADEGLATQRGSAAGAPRRLLRGLAPTMARDAGYVGGMLGVTPLVQHALEERRAQRANGAHGAAWARAAGGGAQRGGDGRGAGADEGGGPSGAPGAPHGAGPPSRATSLCASVVGGTSGALLSHPFDVVKSCMQGDLCGSRYGARAADVALALVRERGLRGLMAGCWWRTLNITISVFIVNECFNRLAPAAAAR</sequence>
<feature type="region of interest" description="Disordered" evidence="11">
    <location>
        <begin position="135"/>
        <end position="154"/>
    </location>
</feature>
<keyword evidence="13" id="KW-1185">Reference proteome</keyword>
<dbReference type="SUPFAM" id="SSF103506">
    <property type="entry name" value="Mitochondrial carrier"/>
    <property type="match status" value="1"/>
</dbReference>
<keyword evidence="4 9" id="KW-0812">Transmembrane</keyword>
<dbReference type="PROSITE" id="PS50920">
    <property type="entry name" value="SOLCAR"/>
    <property type="match status" value="1"/>
</dbReference>
<evidence type="ECO:0000256" key="1">
    <source>
        <dbReference type="ARBA" id="ARBA00004225"/>
    </source>
</evidence>
<comment type="caution">
    <text evidence="12">The sequence shown here is derived from an EMBL/GenBank/DDBJ whole genome shotgun (WGS) entry which is preliminary data.</text>
</comment>
<feature type="region of interest" description="Disordered" evidence="11">
    <location>
        <begin position="286"/>
        <end position="336"/>
    </location>
</feature>
<evidence type="ECO:0000256" key="7">
    <source>
        <dbReference type="ARBA" id="ARBA00023128"/>
    </source>
</evidence>
<keyword evidence="7" id="KW-0496">Mitochondrion</keyword>
<accession>A0A8J5XBG1</accession>
<evidence type="ECO:0000256" key="6">
    <source>
        <dbReference type="ARBA" id="ARBA00022989"/>
    </source>
</evidence>
<feature type="compositionally biased region" description="Gly residues" evidence="11">
    <location>
        <begin position="300"/>
        <end position="323"/>
    </location>
</feature>
<proteinExistence type="inferred from homology"/>
<feature type="compositionally biased region" description="Low complexity" evidence="11">
    <location>
        <begin position="287"/>
        <end position="299"/>
    </location>
</feature>
<name>A0A8J5XBG1_DIALT</name>